<reference evidence="2 3" key="2">
    <citation type="journal article" date="2008" name="Nature">
        <title>The Phaeodactylum genome reveals the evolutionary history of diatom genomes.</title>
        <authorList>
            <person name="Bowler C."/>
            <person name="Allen A.E."/>
            <person name="Badger J.H."/>
            <person name="Grimwood J."/>
            <person name="Jabbari K."/>
            <person name="Kuo A."/>
            <person name="Maheswari U."/>
            <person name="Martens C."/>
            <person name="Maumus F."/>
            <person name="Otillar R.P."/>
            <person name="Rayko E."/>
            <person name="Salamov A."/>
            <person name="Vandepoele K."/>
            <person name="Beszteri B."/>
            <person name="Gruber A."/>
            <person name="Heijde M."/>
            <person name="Katinka M."/>
            <person name="Mock T."/>
            <person name="Valentin K."/>
            <person name="Verret F."/>
            <person name="Berges J.A."/>
            <person name="Brownlee C."/>
            <person name="Cadoret J.P."/>
            <person name="Chiovitti A."/>
            <person name="Choi C.J."/>
            <person name="Coesel S."/>
            <person name="De Martino A."/>
            <person name="Detter J.C."/>
            <person name="Durkin C."/>
            <person name="Falciatore A."/>
            <person name="Fournet J."/>
            <person name="Haruta M."/>
            <person name="Huysman M.J."/>
            <person name="Jenkins B.D."/>
            <person name="Jiroutova K."/>
            <person name="Jorgensen R.E."/>
            <person name="Joubert Y."/>
            <person name="Kaplan A."/>
            <person name="Kroger N."/>
            <person name="Kroth P.G."/>
            <person name="La Roche J."/>
            <person name="Lindquist E."/>
            <person name="Lommer M."/>
            <person name="Martin-Jezequel V."/>
            <person name="Lopez P.J."/>
            <person name="Lucas S."/>
            <person name="Mangogna M."/>
            <person name="McGinnis K."/>
            <person name="Medlin L.K."/>
            <person name="Montsant A."/>
            <person name="Oudot-Le Secq M.P."/>
            <person name="Napoli C."/>
            <person name="Obornik M."/>
            <person name="Parker M.S."/>
            <person name="Petit J.L."/>
            <person name="Porcel B.M."/>
            <person name="Poulsen N."/>
            <person name="Robison M."/>
            <person name="Rychlewski L."/>
            <person name="Rynearson T.A."/>
            <person name="Schmutz J."/>
            <person name="Shapiro H."/>
            <person name="Siaut M."/>
            <person name="Stanley M."/>
            <person name="Sussman M.R."/>
            <person name="Taylor A.R."/>
            <person name="Vardi A."/>
            <person name="von Dassow P."/>
            <person name="Vyverman W."/>
            <person name="Willis A."/>
            <person name="Wyrwicz L.S."/>
            <person name="Rokhsar D.S."/>
            <person name="Weissenbach J."/>
            <person name="Armbrust E.V."/>
            <person name="Green B.R."/>
            <person name="Van de Peer Y."/>
            <person name="Grigoriev I.V."/>
        </authorList>
    </citation>
    <scope>NUCLEOTIDE SEQUENCE [LARGE SCALE GENOMIC DNA]</scope>
    <source>
        <strain evidence="2 3">CCMP1335</strain>
    </source>
</reference>
<proteinExistence type="predicted"/>
<dbReference type="Proteomes" id="UP000001449">
    <property type="component" value="Chromosome 3"/>
</dbReference>
<feature type="transmembrane region" description="Helical" evidence="1">
    <location>
        <begin position="101"/>
        <end position="118"/>
    </location>
</feature>
<keyword evidence="1" id="KW-1133">Transmembrane helix</keyword>
<sequence>MGNTFPITSPPRPSPTRAILYIELRGCLGTLSIAGTGTETGDTSYVPTALNGNVPSCVFRASLDKVSDVLDNFGALIQIIIVLLGILGFAMESHLSINMELLGPLIIGVAGLAEVVLLSGSGRLYQKEEAVLKANLMEVFYSWRNDYGIVAKMRKSRGHINNAKSSTYYCVMLEKICEGVDVDTASLSSFQSTTDIESEFDDAEVDVVDELPP</sequence>
<organism evidence="2 3">
    <name type="scientific">Thalassiosira pseudonana</name>
    <name type="common">Marine diatom</name>
    <name type="synonym">Cyclotella nana</name>
    <dbReference type="NCBI Taxonomy" id="35128"/>
    <lineage>
        <taxon>Eukaryota</taxon>
        <taxon>Sar</taxon>
        <taxon>Stramenopiles</taxon>
        <taxon>Ochrophyta</taxon>
        <taxon>Bacillariophyta</taxon>
        <taxon>Coscinodiscophyceae</taxon>
        <taxon>Thalassiosirophycidae</taxon>
        <taxon>Thalassiosirales</taxon>
        <taxon>Thalassiosiraceae</taxon>
        <taxon>Thalassiosira</taxon>
    </lineage>
</organism>
<dbReference type="GeneID" id="7448719"/>
<dbReference type="AlphaFoldDB" id="B8BXN0"/>
<dbReference type="RefSeq" id="XP_002288297.1">
    <property type="nucleotide sequence ID" value="XM_002288261.1"/>
</dbReference>
<name>B8BXN0_THAPS</name>
<protein>
    <submittedName>
        <fullName evidence="2">Uncharacterized protein</fullName>
    </submittedName>
</protein>
<evidence type="ECO:0000313" key="2">
    <source>
        <dbReference type="EMBL" id="EED93733.1"/>
    </source>
</evidence>
<keyword evidence="1" id="KW-0812">Transmembrane</keyword>
<accession>B8BXN0</accession>
<keyword evidence="1" id="KW-0472">Membrane</keyword>
<dbReference type="EMBL" id="CM000640">
    <property type="protein sequence ID" value="EED93733.1"/>
    <property type="molecule type" value="Genomic_DNA"/>
</dbReference>
<dbReference type="HOGENOM" id="CLU_1296700_0_0_1"/>
<evidence type="ECO:0000313" key="3">
    <source>
        <dbReference type="Proteomes" id="UP000001449"/>
    </source>
</evidence>
<gene>
    <name evidence="2" type="ORF">THAPSDRAFT_3387</name>
</gene>
<evidence type="ECO:0000256" key="1">
    <source>
        <dbReference type="SAM" id="Phobius"/>
    </source>
</evidence>
<dbReference type="InParanoid" id="B8BXN0"/>
<dbReference type="KEGG" id="tps:THAPSDRAFT_3387"/>
<reference evidence="2 3" key="1">
    <citation type="journal article" date="2004" name="Science">
        <title>The genome of the diatom Thalassiosira pseudonana: ecology, evolution, and metabolism.</title>
        <authorList>
            <person name="Armbrust E.V."/>
            <person name="Berges J.A."/>
            <person name="Bowler C."/>
            <person name="Green B.R."/>
            <person name="Martinez D."/>
            <person name="Putnam N.H."/>
            <person name="Zhou S."/>
            <person name="Allen A.E."/>
            <person name="Apt K.E."/>
            <person name="Bechner M."/>
            <person name="Brzezinski M.A."/>
            <person name="Chaal B.K."/>
            <person name="Chiovitti A."/>
            <person name="Davis A.K."/>
            <person name="Demarest M.S."/>
            <person name="Detter J.C."/>
            <person name="Glavina T."/>
            <person name="Goodstein D."/>
            <person name="Hadi M.Z."/>
            <person name="Hellsten U."/>
            <person name="Hildebrand M."/>
            <person name="Jenkins B.D."/>
            <person name="Jurka J."/>
            <person name="Kapitonov V.V."/>
            <person name="Kroger N."/>
            <person name="Lau W.W."/>
            <person name="Lane T.W."/>
            <person name="Larimer F.W."/>
            <person name="Lippmeier J.C."/>
            <person name="Lucas S."/>
            <person name="Medina M."/>
            <person name="Montsant A."/>
            <person name="Obornik M."/>
            <person name="Parker M.S."/>
            <person name="Palenik B."/>
            <person name="Pazour G.J."/>
            <person name="Richardson P.M."/>
            <person name="Rynearson T.A."/>
            <person name="Saito M.A."/>
            <person name="Schwartz D.C."/>
            <person name="Thamatrakoln K."/>
            <person name="Valentin K."/>
            <person name="Vardi A."/>
            <person name="Wilkerson F.P."/>
            <person name="Rokhsar D.S."/>
        </authorList>
    </citation>
    <scope>NUCLEOTIDE SEQUENCE [LARGE SCALE GENOMIC DNA]</scope>
    <source>
        <strain evidence="2 3">CCMP1335</strain>
    </source>
</reference>
<dbReference type="PaxDb" id="35128-Thaps3387"/>
<keyword evidence="3" id="KW-1185">Reference proteome</keyword>
<feature type="transmembrane region" description="Helical" evidence="1">
    <location>
        <begin position="69"/>
        <end position="89"/>
    </location>
</feature>